<evidence type="ECO:0000256" key="4">
    <source>
        <dbReference type="ARBA" id="ARBA00022842"/>
    </source>
</evidence>
<dbReference type="InterPro" id="IPR037151">
    <property type="entry name" value="AlkB-like_sf"/>
</dbReference>
<evidence type="ECO:0000313" key="11">
    <source>
        <dbReference type="Proteomes" id="UP000263753"/>
    </source>
</evidence>
<keyword evidence="7" id="KW-0408">Iron</keyword>
<dbReference type="RefSeq" id="WP_087513093.1">
    <property type="nucleotide sequence ID" value="NZ_CP032134.1"/>
</dbReference>
<dbReference type="Gene3D" id="2.60.120.590">
    <property type="entry name" value="Alpha-ketoglutarate-dependent dioxygenase AlkB-like"/>
    <property type="match status" value="1"/>
</dbReference>
<reference evidence="11" key="1">
    <citation type="submission" date="2018-09" db="EMBL/GenBank/DDBJ databases">
        <title>The complete genome of Acinetobacter sp. strain WCHAc010005.</title>
        <authorList>
            <person name="Hu Y."/>
            <person name="Long H."/>
            <person name="Feng Y."/>
            <person name="Zong Z."/>
        </authorList>
    </citation>
    <scope>NUCLEOTIDE SEQUENCE [LARGE SCALE GENOMIC DNA]</scope>
    <source>
        <strain evidence="11">WCHAc010005</strain>
    </source>
</reference>
<feature type="domain" description="Fe2OG dioxygenase" evidence="9">
    <location>
        <begin position="105"/>
        <end position="202"/>
    </location>
</feature>
<evidence type="ECO:0000313" key="10">
    <source>
        <dbReference type="EMBL" id="AXY57811.1"/>
    </source>
</evidence>
<sequence length="206" mass="23767">MFTQKDNDSQPLKNLLPYDGCVEYYGKVFDEQAASLFFEKLLSNIDWKQDKAIIFGKTIYTQRKVAWYAERPFSYTYSRTTKHALPWTAELLEIKTVVEQLTGEHFNSCLLNLYHSGNEGMAWHSDGETELKKGGAIASVSFGAVRKFCFKHKQSKEKVDVILEHGSLLVMKENTQTHWLHRLPPAKKIETARINLTFRIMTENGQ</sequence>
<dbReference type="KEGG" id="achi:CDG60_15300"/>
<dbReference type="PROSITE" id="PS51471">
    <property type="entry name" value="FE2OG_OXY"/>
    <property type="match status" value="1"/>
</dbReference>
<dbReference type="InterPro" id="IPR005123">
    <property type="entry name" value="Oxoglu/Fe-dep_dioxygenase_dom"/>
</dbReference>
<dbReference type="SUPFAM" id="SSF51197">
    <property type="entry name" value="Clavaminate synthase-like"/>
    <property type="match status" value="1"/>
</dbReference>
<evidence type="ECO:0000256" key="6">
    <source>
        <dbReference type="ARBA" id="ARBA00023002"/>
    </source>
</evidence>
<dbReference type="GO" id="GO:0140097">
    <property type="term" value="F:catalytic activity, acting on DNA"/>
    <property type="evidence" value="ECO:0007669"/>
    <property type="project" value="UniProtKB-ARBA"/>
</dbReference>
<dbReference type="Pfam" id="PF13532">
    <property type="entry name" value="2OG-FeII_Oxy_2"/>
    <property type="match status" value="1"/>
</dbReference>
<evidence type="ECO:0000259" key="9">
    <source>
        <dbReference type="PROSITE" id="PS51471"/>
    </source>
</evidence>
<gene>
    <name evidence="10" type="ORF">CDG60_15300</name>
</gene>
<dbReference type="GO" id="GO:0051213">
    <property type="term" value="F:dioxygenase activity"/>
    <property type="evidence" value="ECO:0007669"/>
    <property type="project" value="UniProtKB-KW"/>
</dbReference>
<keyword evidence="2" id="KW-0479">Metal-binding</keyword>
<keyword evidence="4" id="KW-0460">Magnesium</keyword>
<organism evidence="10 11">
    <name type="scientific">Acinetobacter chinensis</name>
    <dbReference type="NCBI Taxonomy" id="2004650"/>
    <lineage>
        <taxon>Bacteria</taxon>
        <taxon>Pseudomonadati</taxon>
        <taxon>Pseudomonadota</taxon>
        <taxon>Gammaproteobacteria</taxon>
        <taxon>Moraxellales</taxon>
        <taxon>Moraxellaceae</taxon>
        <taxon>Acinetobacter</taxon>
    </lineage>
</organism>
<accession>A0A3B7LZM7</accession>
<keyword evidence="5 10" id="KW-0223">Dioxygenase</keyword>
<dbReference type="EMBL" id="CP032134">
    <property type="protein sequence ID" value="AXY57811.1"/>
    <property type="molecule type" value="Genomic_DNA"/>
</dbReference>
<dbReference type="PANTHER" id="PTHR31212:SF4">
    <property type="entry name" value="ALPHA-KETOGLUTARATE-DEPENDENT DIOXYGENASE ALKB HOMOLOG 3"/>
    <property type="match status" value="1"/>
</dbReference>
<dbReference type="Proteomes" id="UP000263753">
    <property type="component" value="Chromosome"/>
</dbReference>
<dbReference type="GO" id="GO:0016705">
    <property type="term" value="F:oxidoreductase activity, acting on paired donors, with incorporation or reduction of molecular oxygen"/>
    <property type="evidence" value="ECO:0007669"/>
    <property type="project" value="UniProtKB-ARBA"/>
</dbReference>
<evidence type="ECO:0000256" key="7">
    <source>
        <dbReference type="ARBA" id="ARBA00023004"/>
    </source>
</evidence>
<keyword evidence="6" id="KW-0560">Oxidoreductase</keyword>
<dbReference type="PANTHER" id="PTHR31212">
    <property type="entry name" value="ALPHA-KETOGLUTARATE-DEPENDENT DIOXYGENASE ALKB HOMOLOG 3"/>
    <property type="match status" value="1"/>
</dbReference>
<dbReference type="InterPro" id="IPR032854">
    <property type="entry name" value="ALKBH3"/>
</dbReference>
<proteinExistence type="predicted"/>
<evidence type="ECO:0000256" key="1">
    <source>
        <dbReference type="ARBA" id="ARBA00001954"/>
    </source>
</evidence>
<dbReference type="InterPro" id="IPR027450">
    <property type="entry name" value="AlkB-like"/>
</dbReference>
<dbReference type="AlphaFoldDB" id="A0A3B7LZM7"/>
<name>A0A3B7LZM7_9GAMM</name>
<dbReference type="GO" id="GO:0006307">
    <property type="term" value="P:DNA alkylation repair"/>
    <property type="evidence" value="ECO:0007669"/>
    <property type="project" value="InterPro"/>
</dbReference>
<dbReference type="GO" id="GO:0016787">
    <property type="term" value="F:hydrolase activity"/>
    <property type="evidence" value="ECO:0007669"/>
    <property type="project" value="UniProtKB-ARBA"/>
</dbReference>
<dbReference type="FunFam" id="2.60.120.590:FF:000004">
    <property type="entry name" value="DNA oxidative demethylase ALKBH2"/>
    <property type="match status" value="1"/>
</dbReference>
<evidence type="ECO:0000256" key="2">
    <source>
        <dbReference type="ARBA" id="ARBA00022723"/>
    </source>
</evidence>
<dbReference type="GO" id="GO:0032451">
    <property type="term" value="F:demethylase activity"/>
    <property type="evidence" value="ECO:0007669"/>
    <property type="project" value="UniProtKB-ARBA"/>
</dbReference>
<keyword evidence="8" id="KW-0234">DNA repair</keyword>
<evidence type="ECO:0000256" key="8">
    <source>
        <dbReference type="ARBA" id="ARBA00023204"/>
    </source>
</evidence>
<evidence type="ECO:0000256" key="3">
    <source>
        <dbReference type="ARBA" id="ARBA00022763"/>
    </source>
</evidence>
<keyword evidence="3" id="KW-0227">DNA damage</keyword>
<comment type="cofactor">
    <cofactor evidence="1">
        <name>Fe(2+)</name>
        <dbReference type="ChEBI" id="CHEBI:29033"/>
    </cofactor>
</comment>
<protein>
    <submittedName>
        <fullName evidence="10">Alpha-ketoglutarate-dependent dioxygenase AlkB</fullName>
    </submittedName>
</protein>
<evidence type="ECO:0000256" key="5">
    <source>
        <dbReference type="ARBA" id="ARBA00022964"/>
    </source>
</evidence>
<dbReference type="GO" id="GO:0046872">
    <property type="term" value="F:metal ion binding"/>
    <property type="evidence" value="ECO:0007669"/>
    <property type="project" value="UniProtKB-KW"/>
</dbReference>